<reference evidence="4" key="2">
    <citation type="submission" date="2013-04" db="EMBL/GenBank/DDBJ databases">
        <title>Genomic mechanisms accounting for the adaptation to parasitism in nematode-trapping fungi.</title>
        <authorList>
            <person name="Ahren D.G."/>
        </authorList>
    </citation>
    <scope>NUCLEOTIDE SEQUENCE [LARGE SCALE GENOMIC DNA]</scope>
    <source>
        <strain evidence="4">CBS 200.50</strain>
    </source>
</reference>
<organism evidence="3 4">
    <name type="scientific">Dactylellina haptotyla (strain CBS 200.50)</name>
    <name type="common">Nematode-trapping fungus</name>
    <name type="synonym">Monacrosporium haptotylum</name>
    <dbReference type="NCBI Taxonomy" id="1284197"/>
    <lineage>
        <taxon>Eukaryota</taxon>
        <taxon>Fungi</taxon>
        <taxon>Dikarya</taxon>
        <taxon>Ascomycota</taxon>
        <taxon>Pezizomycotina</taxon>
        <taxon>Orbiliomycetes</taxon>
        <taxon>Orbiliales</taxon>
        <taxon>Orbiliaceae</taxon>
        <taxon>Dactylellina</taxon>
    </lineage>
</organism>
<reference evidence="3 4" key="1">
    <citation type="journal article" date="2013" name="PLoS Genet.">
        <title>Genomic mechanisms accounting for the adaptation to parasitism in nematode-trapping fungi.</title>
        <authorList>
            <person name="Meerupati T."/>
            <person name="Andersson K.M."/>
            <person name="Friman E."/>
            <person name="Kumar D."/>
            <person name="Tunlid A."/>
            <person name="Ahren D."/>
        </authorList>
    </citation>
    <scope>NUCLEOTIDE SEQUENCE [LARGE SCALE GENOMIC DNA]</scope>
    <source>
        <strain evidence="3 4">CBS 200.50</strain>
    </source>
</reference>
<feature type="region of interest" description="Disordered" evidence="1">
    <location>
        <begin position="178"/>
        <end position="215"/>
    </location>
</feature>
<dbReference type="HOGENOM" id="CLU_700139_0_0_1"/>
<keyword evidence="4" id="KW-1185">Reference proteome</keyword>
<evidence type="ECO:0000313" key="4">
    <source>
        <dbReference type="Proteomes" id="UP000015100"/>
    </source>
</evidence>
<feature type="compositionally biased region" description="Polar residues" evidence="1">
    <location>
        <begin position="188"/>
        <end position="205"/>
    </location>
</feature>
<accession>S8A1U4</accession>
<evidence type="ECO:0000259" key="2">
    <source>
        <dbReference type="PROSITE" id="PS00028"/>
    </source>
</evidence>
<dbReference type="Proteomes" id="UP000015100">
    <property type="component" value="Unassembled WGS sequence"/>
</dbReference>
<dbReference type="EMBL" id="AQGS01000831">
    <property type="protein sequence ID" value="EPS36679.1"/>
    <property type="molecule type" value="Genomic_DNA"/>
</dbReference>
<dbReference type="InterPro" id="IPR036236">
    <property type="entry name" value="Znf_C2H2_sf"/>
</dbReference>
<dbReference type="OrthoDB" id="3214149at2759"/>
<protein>
    <recommendedName>
        <fullName evidence="2">C2H2-type domain-containing protein</fullName>
    </recommendedName>
</protein>
<dbReference type="Gene3D" id="3.30.160.60">
    <property type="entry name" value="Classic Zinc Finger"/>
    <property type="match status" value="1"/>
</dbReference>
<evidence type="ECO:0000313" key="3">
    <source>
        <dbReference type="EMBL" id="EPS36679.1"/>
    </source>
</evidence>
<name>S8A1U4_DACHA</name>
<evidence type="ECO:0000256" key="1">
    <source>
        <dbReference type="SAM" id="MobiDB-lite"/>
    </source>
</evidence>
<dbReference type="PROSITE" id="PS00028">
    <property type="entry name" value="ZINC_FINGER_C2H2_1"/>
    <property type="match status" value="1"/>
</dbReference>
<proteinExistence type="predicted"/>
<comment type="caution">
    <text evidence="3">The sequence shown here is derived from an EMBL/GenBank/DDBJ whole genome shotgun (WGS) entry which is preliminary data.</text>
</comment>
<dbReference type="SUPFAM" id="SSF57667">
    <property type="entry name" value="beta-beta-alpha zinc fingers"/>
    <property type="match status" value="1"/>
</dbReference>
<feature type="domain" description="C2H2-type" evidence="2">
    <location>
        <begin position="221"/>
        <end position="244"/>
    </location>
</feature>
<gene>
    <name evidence="3" type="ORF">H072_9749</name>
</gene>
<dbReference type="AlphaFoldDB" id="S8A1U4"/>
<sequence>MSDNIDRYYVGVLPPFPRVVTRYPPLGYHLYPFCFGDYSKYCPNPFFCPKRAVWMKEEIFGRLHLSSSSEFTEDDIVDRHLLAFLNNMELARESRKEECTQNTFTATPKIGAPQVDQMVSTARLPTPCPNAQMLDWQVSKALPFNAPSQLQTPIRRNEEITMQQHSQAQAFAFQIDKPQPRLNPHQGYDSTISPPTSPENDQISLTPPTTPDTPSPTLIRCKWSTCTLNFYSQEETLEHIKSDHIGSRKMAHYDFTCRIRDCPCAGKVFEKRDNIVSHVTNVGFDIRYAICPFKKFGCGVALKREWDLPRHIKICKFSPDKIKDEEE</sequence>
<dbReference type="InterPro" id="IPR013087">
    <property type="entry name" value="Znf_C2H2_type"/>
</dbReference>
<dbReference type="STRING" id="1284197.S8A1U4"/>